<organism evidence="7 8">
    <name type="scientific">Puccinia coronata f. sp. avenae</name>
    <dbReference type="NCBI Taxonomy" id="200324"/>
    <lineage>
        <taxon>Eukaryota</taxon>
        <taxon>Fungi</taxon>
        <taxon>Dikarya</taxon>
        <taxon>Basidiomycota</taxon>
        <taxon>Pucciniomycotina</taxon>
        <taxon>Pucciniomycetes</taxon>
        <taxon>Pucciniales</taxon>
        <taxon>Pucciniaceae</taxon>
        <taxon>Puccinia</taxon>
    </lineage>
</organism>
<dbReference type="AlphaFoldDB" id="A0A2N5UD45"/>
<dbReference type="Pfam" id="PF00569">
    <property type="entry name" value="ZZ"/>
    <property type="match status" value="2"/>
</dbReference>
<accession>A0A2N5UD45</accession>
<feature type="domain" description="ZZ-type" evidence="6">
    <location>
        <begin position="457"/>
        <end position="512"/>
    </location>
</feature>
<keyword evidence="3" id="KW-0862">Zinc</keyword>
<dbReference type="STRING" id="200324.A0A2N5UD45"/>
<dbReference type="EMBL" id="PGCJ01000253">
    <property type="protein sequence ID" value="PLW35683.1"/>
    <property type="molecule type" value="Genomic_DNA"/>
</dbReference>
<evidence type="ECO:0000256" key="2">
    <source>
        <dbReference type="ARBA" id="ARBA00022771"/>
    </source>
</evidence>
<feature type="region of interest" description="Disordered" evidence="5">
    <location>
        <begin position="662"/>
        <end position="694"/>
    </location>
</feature>
<gene>
    <name evidence="7" type="ORF">PCANC_13817</name>
</gene>
<evidence type="ECO:0000256" key="3">
    <source>
        <dbReference type="ARBA" id="ARBA00022833"/>
    </source>
</evidence>
<evidence type="ECO:0000313" key="8">
    <source>
        <dbReference type="Proteomes" id="UP000235388"/>
    </source>
</evidence>
<dbReference type="SUPFAM" id="SSF57850">
    <property type="entry name" value="RING/U-box"/>
    <property type="match status" value="2"/>
</dbReference>
<proteinExistence type="predicted"/>
<dbReference type="OrthoDB" id="2507445at2759"/>
<sequence>MKLPGPLVGQVLDMYSTPDQMGIWYGILLEAFGDDSRYVILPRTHSDSFTLEVYFLSYDRQAQLVLMVQTHPNDMLRSPHMRQQADIRMRQFLSDKVSHVLIPMFHAINARGAQMSFYMVDRHSGRILPRSISHDSVDHVLPADHLMNIWTSRLGSPTGGKTLFSLISQIHSMVSHNEDIVKHTTGTGLPISDQLMQESLALMAPTCKETKLHGVSFLDTQAKFYQLDMATCLITPKTALVDLSDQILPKEYLSSAWNLNMQEDCITKFQIIKSDCTVAPSTCQSSSHPKIHGSQLRVTDSIPSSQMRFIYNGCDQMISGFRAKCSHECGKCYDRSGDVHPEHPFSLLVQRGKSFSSSVPTEWLPLGDLVTICESCRRVVDVTKTDLNYTGHDMCQKCLAVQKGPRSSILNSVPENSRVNSNKPSGVASSTDKIRHEPPEIAVNWNARVVPLASPPRVSIRCDDCSQAITSFRAKCRHIDCPDYDLCLKCYGRRHHLHPSSHQFQTFNVAVDTGGAVLSCDARKPHGAQCDMCTQEICGVQWKCLDCVDWDSCKQCLPNSPAIHPFHRLVPMTDLDKLHWLPAKHNKTHPNILYLRLTDLANRIIGIQILSDRESPNNETMDKMKVIQADLDKMAAVFSALPPLRSTLTQYEMSNLKALKARTNKPPLVSESLPGNLDSKNADSSTAQPSTRGDKMKAITADMDKLLALSASLPGSRDWKNANPSTALPSTSDAQDRPNDRMKALTADLNKLQILSASLPGNHGRKNVNSSTTLPPTRDITAELNKLQALSVSLLWNNLNPPIAPSSTRDKLDEMRDEVKAIQADLNKMQARSSNQALENAKSWDAVAASKYLVNPSPLLMPQSPYPTEAAGSFESLSQGIDKQSNSLGDPIVAAQAPSSVVGNPPPLQSCDKPKSSLPDINQGSRALDVSKLFNSNKALGLPGAFPDKAPLLDSASAAS</sequence>
<reference evidence="7 8" key="1">
    <citation type="submission" date="2017-11" db="EMBL/GenBank/DDBJ databases">
        <title>De novo assembly and phasing of dikaryotic genomes from two isolates of Puccinia coronata f. sp. avenae, the causal agent of oat crown rust.</title>
        <authorList>
            <person name="Miller M.E."/>
            <person name="Zhang Y."/>
            <person name="Omidvar V."/>
            <person name="Sperschneider J."/>
            <person name="Schwessinger B."/>
            <person name="Raley C."/>
            <person name="Palmer J.M."/>
            <person name="Garnica D."/>
            <person name="Upadhyaya N."/>
            <person name="Rathjen J."/>
            <person name="Taylor J.M."/>
            <person name="Park R.F."/>
            <person name="Dodds P.N."/>
            <person name="Hirsch C.D."/>
            <person name="Kianian S.F."/>
            <person name="Figueroa M."/>
        </authorList>
    </citation>
    <scope>NUCLEOTIDE SEQUENCE [LARGE SCALE GENOMIC DNA]</scope>
    <source>
        <strain evidence="7">12NC29</strain>
    </source>
</reference>
<evidence type="ECO:0000256" key="4">
    <source>
        <dbReference type="PROSITE-ProRule" id="PRU00228"/>
    </source>
</evidence>
<evidence type="ECO:0000313" key="7">
    <source>
        <dbReference type="EMBL" id="PLW35683.1"/>
    </source>
</evidence>
<evidence type="ECO:0000256" key="1">
    <source>
        <dbReference type="ARBA" id="ARBA00022723"/>
    </source>
</evidence>
<comment type="caution">
    <text evidence="7">The sequence shown here is derived from an EMBL/GenBank/DDBJ whole genome shotgun (WGS) entry which is preliminary data.</text>
</comment>
<feature type="compositionally biased region" description="Polar residues" evidence="5">
    <location>
        <begin position="722"/>
        <end position="733"/>
    </location>
</feature>
<evidence type="ECO:0000256" key="5">
    <source>
        <dbReference type="SAM" id="MobiDB-lite"/>
    </source>
</evidence>
<feature type="region of interest" description="Disordered" evidence="5">
    <location>
        <begin position="409"/>
        <end position="433"/>
    </location>
</feature>
<dbReference type="GO" id="GO:0008270">
    <property type="term" value="F:zinc ion binding"/>
    <property type="evidence" value="ECO:0007669"/>
    <property type="project" value="UniProtKB-KW"/>
</dbReference>
<dbReference type="InterPro" id="IPR000433">
    <property type="entry name" value="Znf_ZZ"/>
</dbReference>
<dbReference type="CDD" id="cd02249">
    <property type="entry name" value="ZZ"/>
    <property type="match status" value="1"/>
</dbReference>
<dbReference type="Gene3D" id="3.30.60.90">
    <property type="match status" value="2"/>
</dbReference>
<dbReference type="Proteomes" id="UP000235388">
    <property type="component" value="Unassembled WGS sequence"/>
</dbReference>
<keyword evidence="8" id="KW-1185">Reference proteome</keyword>
<protein>
    <recommendedName>
        <fullName evidence="6">ZZ-type domain-containing protein</fullName>
    </recommendedName>
</protein>
<dbReference type="PROSITE" id="PS50135">
    <property type="entry name" value="ZF_ZZ_2"/>
    <property type="match status" value="1"/>
</dbReference>
<dbReference type="InterPro" id="IPR043145">
    <property type="entry name" value="Znf_ZZ_sf"/>
</dbReference>
<dbReference type="SMART" id="SM00291">
    <property type="entry name" value="ZnF_ZZ"/>
    <property type="match status" value="2"/>
</dbReference>
<name>A0A2N5UD45_9BASI</name>
<feature type="compositionally biased region" description="Polar residues" evidence="5">
    <location>
        <begin position="409"/>
        <end position="431"/>
    </location>
</feature>
<keyword evidence="1" id="KW-0479">Metal-binding</keyword>
<feature type="region of interest" description="Disordered" evidence="5">
    <location>
        <begin position="714"/>
        <end position="739"/>
    </location>
</feature>
<feature type="compositionally biased region" description="Polar residues" evidence="5">
    <location>
        <begin position="678"/>
        <end position="691"/>
    </location>
</feature>
<feature type="region of interest" description="Disordered" evidence="5">
    <location>
        <begin position="897"/>
        <end position="924"/>
    </location>
</feature>
<evidence type="ECO:0000259" key="6">
    <source>
        <dbReference type="PROSITE" id="PS50135"/>
    </source>
</evidence>
<keyword evidence="2 4" id="KW-0863">Zinc-finger</keyword>